<comment type="caution">
    <text evidence="1">The sequence shown here is derived from an EMBL/GenBank/DDBJ whole genome shotgun (WGS) entry which is preliminary data.</text>
</comment>
<accession>A0A9W9DM12</accession>
<dbReference type="EMBL" id="JANVFS010000019">
    <property type="protein sequence ID" value="KAJ4476850.1"/>
    <property type="molecule type" value="Genomic_DNA"/>
</dbReference>
<sequence>MSLFGPYWFQDSSIPPNIENDSNGVQLSSRFNIYFDHLSPRPEANQFSSILILSI</sequence>
<dbReference type="Proteomes" id="UP001150238">
    <property type="component" value="Unassembled WGS sequence"/>
</dbReference>
<evidence type="ECO:0000313" key="2">
    <source>
        <dbReference type="Proteomes" id="UP001150238"/>
    </source>
</evidence>
<organism evidence="1 2">
    <name type="scientific">Lentinula lateritia</name>
    <dbReference type="NCBI Taxonomy" id="40482"/>
    <lineage>
        <taxon>Eukaryota</taxon>
        <taxon>Fungi</taxon>
        <taxon>Dikarya</taxon>
        <taxon>Basidiomycota</taxon>
        <taxon>Agaricomycotina</taxon>
        <taxon>Agaricomycetes</taxon>
        <taxon>Agaricomycetidae</taxon>
        <taxon>Agaricales</taxon>
        <taxon>Marasmiineae</taxon>
        <taxon>Omphalotaceae</taxon>
        <taxon>Lentinula</taxon>
    </lineage>
</organism>
<gene>
    <name evidence="1" type="ORF">C8J55DRAFT_561507</name>
</gene>
<reference evidence="1" key="2">
    <citation type="journal article" date="2023" name="Proc. Natl. Acad. Sci. U.S.A.">
        <title>A global phylogenomic analysis of the shiitake genus Lentinula.</title>
        <authorList>
            <person name="Sierra-Patev S."/>
            <person name="Min B."/>
            <person name="Naranjo-Ortiz M."/>
            <person name="Looney B."/>
            <person name="Konkel Z."/>
            <person name="Slot J.C."/>
            <person name="Sakamoto Y."/>
            <person name="Steenwyk J.L."/>
            <person name="Rokas A."/>
            <person name="Carro J."/>
            <person name="Camarero S."/>
            <person name="Ferreira P."/>
            <person name="Molpeceres G."/>
            <person name="Ruiz-Duenas F.J."/>
            <person name="Serrano A."/>
            <person name="Henrissat B."/>
            <person name="Drula E."/>
            <person name="Hughes K.W."/>
            <person name="Mata J.L."/>
            <person name="Ishikawa N.K."/>
            <person name="Vargas-Isla R."/>
            <person name="Ushijima S."/>
            <person name="Smith C.A."/>
            <person name="Donoghue J."/>
            <person name="Ahrendt S."/>
            <person name="Andreopoulos W."/>
            <person name="He G."/>
            <person name="LaButti K."/>
            <person name="Lipzen A."/>
            <person name="Ng V."/>
            <person name="Riley R."/>
            <person name="Sandor L."/>
            <person name="Barry K."/>
            <person name="Martinez A.T."/>
            <person name="Xiao Y."/>
            <person name="Gibbons J.G."/>
            <person name="Terashima K."/>
            <person name="Grigoriev I.V."/>
            <person name="Hibbett D."/>
        </authorList>
    </citation>
    <scope>NUCLEOTIDE SEQUENCE</scope>
    <source>
        <strain evidence="1">Sp2 HRB7682 ss15</strain>
    </source>
</reference>
<evidence type="ECO:0000313" key="1">
    <source>
        <dbReference type="EMBL" id="KAJ4476850.1"/>
    </source>
</evidence>
<dbReference type="AlphaFoldDB" id="A0A9W9DM12"/>
<reference evidence="1" key="1">
    <citation type="submission" date="2022-08" db="EMBL/GenBank/DDBJ databases">
        <authorList>
            <consortium name="DOE Joint Genome Institute"/>
            <person name="Min B."/>
            <person name="Riley R."/>
            <person name="Sierra-Patev S."/>
            <person name="Naranjo-Ortiz M."/>
            <person name="Looney B."/>
            <person name="Konkel Z."/>
            <person name="Slot J.C."/>
            <person name="Sakamoto Y."/>
            <person name="Steenwyk J.L."/>
            <person name="Rokas A."/>
            <person name="Carro J."/>
            <person name="Camarero S."/>
            <person name="Ferreira P."/>
            <person name="Molpeceres G."/>
            <person name="Ruiz-Duenas F.J."/>
            <person name="Serrano A."/>
            <person name="Henrissat B."/>
            <person name="Drula E."/>
            <person name="Hughes K.W."/>
            <person name="Mata J.L."/>
            <person name="Ishikawa N.K."/>
            <person name="Vargas-Isla R."/>
            <person name="Ushijima S."/>
            <person name="Smith C.A."/>
            <person name="Ahrendt S."/>
            <person name="Andreopoulos W."/>
            <person name="He G."/>
            <person name="Labutti K."/>
            <person name="Lipzen A."/>
            <person name="Ng V."/>
            <person name="Sandor L."/>
            <person name="Barry K."/>
            <person name="Martinez A.T."/>
            <person name="Xiao Y."/>
            <person name="Gibbons J.G."/>
            <person name="Terashima K."/>
            <person name="Hibbett D.S."/>
            <person name="Grigoriev I.V."/>
        </authorList>
    </citation>
    <scope>NUCLEOTIDE SEQUENCE</scope>
    <source>
        <strain evidence="1">Sp2 HRB7682 ss15</strain>
    </source>
</reference>
<name>A0A9W9DM12_9AGAR</name>
<protein>
    <submittedName>
        <fullName evidence="1">Uncharacterized protein</fullName>
    </submittedName>
</protein>
<proteinExistence type="predicted"/>